<organism evidence="2 3">
    <name type="scientific">Hyphopichia burtonii NRRL Y-1933</name>
    <dbReference type="NCBI Taxonomy" id="984485"/>
    <lineage>
        <taxon>Eukaryota</taxon>
        <taxon>Fungi</taxon>
        <taxon>Dikarya</taxon>
        <taxon>Ascomycota</taxon>
        <taxon>Saccharomycotina</taxon>
        <taxon>Pichiomycetes</taxon>
        <taxon>Debaryomycetaceae</taxon>
        <taxon>Hyphopichia</taxon>
    </lineage>
</organism>
<evidence type="ECO:0000313" key="2">
    <source>
        <dbReference type="EMBL" id="ODV68189.1"/>
    </source>
</evidence>
<feature type="compositionally biased region" description="Polar residues" evidence="1">
    <location>
        <begin position="204"/>
        <end position="219"/>
    </location>
</feature>
<feature type="region of interest" description="Disordered" evidence="1">
    <location>
        <begin position="68"/>
        <end position="88"/>
    </location>
</feature>
<protein>
    <submittedName>
        <fullName evidence="2">Uncharacterized protein</fullName>
    </submittedName>
</protein>
<accession>A0A1E4RLR4</accession>
<sequence length="231" mass="25862">MDSVKSKIVQSLIPGLSSNPTLVAVLDSIVPHISLSTIIKLLPIIKPFLGEEDSNTAQPLLEALLQNDSKKSHQVESHEAEASQDHKSEVSKLYDYLFKKEENNKKEEKPLEDYTPEEIVETLKSKNNGNSDKFNDFVSDHQDDIKMLFKSLINHGENVKRSQGSDKQVNLSSFASQHGDDILTLYSSFLHFGEHSDESDGESPKQQTPIKTPSDSVDQIDSKLKETKINN</sequence>
<reference evidence="3" key="1">
    <citation type="submission" date="2016-05" db="EMBL/GenBank/DDBJ databases">
        <title>Comparative genomics of biotechnologically important yeasts.</title>
        <authorList>
            <consortium name="DOE Joint Genome Institute"/>
            <person name="Riley R."/>
            <person name="Haridas S."/>
            <person name="Wolfe K.H."/>
            <person name="Lopes M.R."/>
            <person name="Hittinger C.T."/>
            <person name="Goker M."/>
            <person name="Salamov A."/>
            <person name="Wisecaver J."/>
            <person name="Long T.M."/>
            <person name="Aerts A.L."/>
            <person name="Barry K."/>
            <person name="Choi C."/>
            <person name="Clum A."/>
            <person name="Coughlan A.Y."/>
            <person name="Deshpande S."/>
            <person name="Douglass A.P."/>
            <person name="Hanson S.J."/>
            <person name="Klenk H.-P."/>
            <person name="Labutti K."/>
            <person name="Lapidus A."/>
            <person name="Lindquist E."/>
            <person name="Lipzen A."/>
            <person name="Meier-Kolthoff J.P."/>
            <person name="Ohm R.A."/>
            <person name="Otillar R.P."/>
            <person name="Pangilinan J."/>
            <person name="Peng Y."/>
            <person name="Rokas A."/>
            <person name="Rosa C.A."/>
            <person name="Scheuner C."/>
            <person name="Sibirny A.A."/>
            <person name="Slot J.C."/>
            <person name="Stielow J.B."/>
            <person name="Sun H."/>
            <person name="Kurtzman C.P."/>
            <person name="Blackwell M."/>
            <person name="Grigoriev I.V."/>
            <person name="Jeffries T.W."/>
        </authorList>
    </citation>
    <scope>NUCLEOTIDE SEQUENCE [LARGE SCALE GENOMIC DNA]</scope>
    <source>
        <strain evidence="3">NRRL Y-1933</strain>
    </source>
</reference>
<gene>
    <name evidence="2" type="ORF">HYPBUDRAFT_5987</name>
</gene>
<dbReference type="RefSeq" id="XP_020077256.1">
    <property type="nucleotide sequence ID" value="XM_020223538.1"/>
</dbReference>
<dbReference type="Proteomes" id="UP000095085">
    <property type="component" value="Unassembled WGS sequence"/>
</dbReference>
<evidence type="ECO:0000256" key="1">
    <source>
        <dbReference type="SAM" id="MobiDB-lite"/>
    </source>
</evidence>
<evidence type="ECO:0000313" key="3">
    <source>
        <dbReference type="Proteomes" id="UP000095085"/>
    </source>
</evidence>
<name>A0A1E4RLR4_9ASCO</name>
<dbReference type="EMBL" id="KV454540">
    <property type="protein sequence ID" value="ODV68189.1"/>
    <property type="molecule type" value="Genomic_DNA"/>
</dbReference>
<proteinExistence type="predicted"/>
<dbReference type="GeneID" id="30998087"/>
<feature type="region of interest" description="Disordered" evidence="1">
    <location>
        <begin position="193"/>
        <end position="231"/>
    </location>
</feature>
<keyword evidence="3" id="KW-1185">Reference proteome</keyword>
<feature type="compositionally biased region" description="Basic and acidic residues" evidence="1">
    <location>
        <begin position="220"/>
        <end position="231"/>
    </location>
</feature>
<dbReference type="AlphaFoldDB" id="A0A1E4RLR4"/>